<dbReference type="Pfam" id="PF05705">
    <property type="entry name" value="DUF829"/>
    <property type="match status" value="1"/>
</dbReference>
<keyword evidence="2" id="KW-1185">Reference proteome</keyword>
<comment type="caution">
    <text evidence="1">The sequence shown here is derived from an EMBL/GenBank/DDBJ whole genome shotgun (WGS) entry which is preliminary data.</text>
</comment>
<protein>
    <submittedName>
        <fullName evidence="1">Uncharacterized protein</fullName>
    </submittedName>
</protein>
<accession>A0AAV2I238</accession>
<feature type="non-terminal residue" evidence="1">
    <location>
        <position position="187"/>
    </location>
</feature>
<name>A0AAV2I238_LYMST</name>
<dbReference type="Proteomes" id="UP001497497">
    <property type="component" value="Unassembled WGS sequence"/>
</dbReference>
<reference evidence="1 2" key="1">
    <citation type="submission" date="2024-04" db="EMBL/GenBank/DDBJ databases">
        <authorList>
            <consortium name="Genoscope - CEA"/>
            <person name="William W."/>
        </authorList>
    </citation>
    <scope>NUCLEOTIDE SEQUENCE [LARGE SCALE GENOMIC DNA]</scope>
</reference>
<gene>
    <name evidence="1" type="ORF">GSLYS_00013677001</name>
</gene>
<dbReference type="EMBL" id="CAXITT010000361">
    <property type="protein sequence ID" value="CAL1539944.1"/>
    <property type="molecule type" value="Genomic_DNA"/>
</dbReference>
<organism evidence="1 2">
    <name type="scientific">Lymnaea stagnalis</name>
    <name type="common">Great pond snail</name>
    <name type="synonym">Helix stagnalis</name>
    <dbReference type="NCBI Taxonomy" id="6523"/>
    <lineage>
        <taxon>Eukaryota</taxon>
        <taxon>Metazoa</taxon>
        <taxon>Spiralia</taxon>
        <taxon>Lophotrochozoa</taxon>
        <taxon>Mollusca</taxon>
        <taxon>Gastropoda</taxon>
        <taxon>Heterobranchia</taxon>
        <taxon>Euthyneura</taxon>
        <taxon>Panpulmonata</taxon>
        <taxon>Hygrophila</taxon>
        <taxon>Lymnaeoidea</taxon>
        <taxon>Lymnaeidae</taxon>
        <taxon>Lymnaea</taxon>
    </lineage>
</organism>
<evidence type="ECO:0000313" key="1">
    <source>
        <dbReference type="EMBL" id="CAL1539944.1"/>
    </source>
</evidence>
<sequence length="187" mass="21827">MDAKNQSGEPTLTRYRTRKFLDQHSAKIGINNAQPIILLINLKSNDCNKTSPFYEHNYLRHFRQIYERKGWIVILATPTEDRIANGETKEIVTTLLECLENRRLHRCPIIMHILGHEGLPVHNAICQAIRDERELGSDFFNVRGCILDSCPNQPTGLFHIIKHKLPRIYDILIFIICLVRTFFPEFF</sequence>
<dbReference type="AlphaFoldDB" id="A0AAV2I238"/>
<dbReference type="InterPro" id="IPR008547">
    <property type="entry name" value="DUF829_TMEM53"/>
</dbReference>
<proteinExistence type="predicted"/>
<evidence type="ECO:0000313" key="2">
    <source>
        <dbReference type="Proteomes" id="UP001497497"/>
    </source>
</evidence>